<dbReference type="HOGENOM" id="CLU_134973_2_1_5"/>
<dbReference type="PROSITE" id="PS50846">
    <property type="entry name" value="HMA_2"/>
    <property type="match status" value="1"/>
</dbReference>
<evidence type="ECO:0000256" key="1">
    <source>
        <dbReference type="SAM" id="SignalP"/>
    </source>
</evidence>
<accession>M9RE63</accession>
<dbReference type="eggNOG" id="COG2608">
    <property type="taxonomic scope" value="Bacteria"/>
</dbReference>
<dbReference type="OrthoDB" id="7205933at2"/>
<dbReference type="InterPro" id="IPR001802">
    <property type="entry name" value="MerP/CopZ"/>
</dbReference>
<evidence type="ECO:0000313" key="4">
    <source>
        <dbReference type="Proteomes" id="UP000005307"/>
    </source>
</evidence>
<sequence length="98" mass="9908">MKLHTSVLALIGFMAATPVFAAEHTVTFSVPGMTCASCPFIVEAAMGGVDGVVTVTADADTRTALVVFDDAITSADGIAFASTSAGYEAELVSDDSNS</sequence>
<name>M9RE63_9RHOB</name>
<dbReference type="PRINTS" id="PR00946">
    <property type="entry name" value="HGSCAVENGER"/>
</dbReference>
<gene>
    <name evidence="3" type="primary">merP2</name>
    <name evidence="3" type="ORF">OAN307_c31820</name>
</gene>
<dbReference type="RefSeq" id="WP_015500692.1">
    <property type="nucleotide sequence ID" value="NC_020911.1"/>
</dbReference>
<dbReference type="Gene3D" id="3.30.70.100">
    <property type="match status" value="1"/>
</dbReference>
<feature type="signal peptide" evidence="1">
    <location>
        <begin position="1"/>
        <end position="21"/>
    </location>
</feature>
<feature type="domain" description="HMA" evidence="2">
    <location>
        <begin position="24"/>
        <end position="90"/>
    </location>
</feature>
<reference evidence="3 4" key="1">
    <citation type="journal article" date="2013" name="PLoS ONE">
        <title>Poles Apart: Arctic and Antarctic Octadecabacter strains Share High Genome Plasticity and a New Type of Xanthorhodopsin.</title>
        <authorList>
            <person name="Vollmers J."/>
            <person name="Voget S."/>
            <person name="Dietrich S."/>
            <person name="Gollnow K."/>
            <person name="Smits M."/>
            <person name="Meyer K."/>
            <person name="Brinkhoff T."/>
            <person name="Simon M."/>
            <person name="Daniel R."/>
        </authorList>
    </citation>
    <scope>NUCLEOTIDE SEQUENCE [LARGE SCALE GENOMIC DNA]</scope>
    <source>
        <strain evidence="3 4">307</strain>
    </source>
</reference>
<dbReference type="GO" id="GO:0046872">
    <property type="term" value="F:metal ion binding"/>
    <property type="evidence" value="ECO:0007669"/>
    <property type="project" value="InterPro"/>
</dbReference>
<dbReference type="InterPro" id="IPR036163">
    <property type="entry name" value="HMA_dom_sf"/>
</dbReference>
<organism evidence="3 4">
    <name type="scientific">Octadecabacter antarcticus 307</name>
    <dbReference type="NCBI Taxonomy" id="391626"/>
    <lineage>
        <taxon>Bacteria</taxon>
        <taxon>Pseudomonadati</taxon>
        <taxon>Pseudomonadota</taxon>
        <taxon>Alphaproteobacteria</taxon>
        <taxon>Rhodobacterales</taxon>
        <taxon>Roseobacteraceae</taxon>
        <taxon>Octadecabacter</taxon>
    </lineage>
</organism>
<feature type="chain" id="PRO_5004102059" evidence="1">
    <location>
        <begin position="22"/>
        <end position="98"/>
    </location>
</feature>
<evidence type="ECO:0000259" key="2">
    <source>
        <dbReference type="PROSITE" id="PS50846"/>
    </source>
</evidence>
<dbReference type="SUPFAM" id="SSF55008">
    <property type="entry name" value="HMA, heavy metal-associated domain"/>
    <property type="match status" value="1"/>
</dbReference>
<protein>
    <submittedName>
        <fullName evidence="3">Mercuric transport protein periplasmic componentMerP</fullName>
    </submittedName>
</protein>
<keyword evidence="1" id="KW-0732">Signal</keyword>
<dbReference type="CDD" id="cd00371">
    <property type="entry name" value="HMA"/>
    <property type="match status" value="1"/>
</dbReference>
<proteinExistence type="predicted"/>
<evidence type="ECO:0000313" key="3">
    <source>
        <dbReference type="EMBL" id="AGI68711.1"/>
    </source>
</evidence>
<dbReference type="AlphaFoldDB" id="M9RE63"/>
<dbReference type="Pfam" id="PF00403">
    <property type="entry name" value="HMA"/>
    <property type="match status" value="1"/>
</dbReference>
<dbReference type="KEGG" id="oat:OAN307_c31820"/>
<dbReference type="STRING" id="391626.OAN307_c31820"/>
<dbReference type="EMBL" id="CP003740">
    <property type="protein sequence ID" value="AGI68711.1"/>
    <property type="molecule type" value="Genomic_DNA"/>
</dbReference>
<dbReference type="Proteomes" id="UP000005307">
    <property type="component" value="Chromosome"/>
</dbReference>
<dbReference type="InterPro" id="IPR006121">
    <property type="entry name" value="HMA_dom"/>
</dbReference>
<keyword evidence="4" id="KW-1185">Reference proteome</keyword>